<feature type="transmembrane region" description="Helical" evidence="1">
    <location>
        <begin position="31"/>
        <end position="51"/>
    </location>
</feature>
<feature type="transmembrane region" description="Helical" evidence="1">
    <location>
        <begin position="145"/>
        <end position="164"/>
    </location>
</feature>
<feature type="transmembrane region" description="Helical" evidence="1">
    <location>
        <begin position="107"/>
        <end position="125"/>
    </location>
</feature>
<evidence type="ECO:0000313" key="3">
    <source>
        <dbReference type="Proteomes" id="UP001500618"/>
    </source>
</evidence>
<dbReference type="InterPro" id="IPR009339">
    <property type="entry name" value="DUF998"/>
</dbReference>
<evidence type="ECO:0008006" key="4">
    <source>
        <dbReference type="Google" id="ProtNLM"/>
    </source>
</evidence>
<organism evidence="2 3">
    <name type="scientific">Fodinicola feengrottensis</name>
    <dbReference type="NCBI Taxonomy" id="435914"/>
    <lineage>
        <taxon>Bacteria</taxon>
        <taxon>Bacillati</taxon>
        <taxon>Actinomycetota</taxon>
        <taxon>Actinomycetes</taxon>
        <taxon>Mycobacteriales</taxon>
        <taxon>Fodinicola</taxon>
    </lineage>
</organism>
<name>A0ABN2GY35_9ACTN</name>
<keyword evidence="3" id="KW-1185">Reference proteome</keyword>
<sequence>MAVTSDFNDSYALSKAAQQSESAVRAPVSPAFPVLAGVAALLLAVLSVGYLHMVAPAALSPIRDTVSDYVYLHGAGGLFNFSAVMTAFGSVGLMVGLRYSRLRVSKLTYALMGLWCAGLVLLPTFPTDRLLADLTVTGAVHRYLSLIAFISLPLAGLGVASALASKEKLRPLAQRLRVMCAAGSMSVLALLLTHLPDLYPQKFGNLMISGLVERVLLVVDFGLLATIAIGILATGRAAVSTVDGGLK</sequence>
<gene>
    <name evidence="2" type="ORF">GCM10009765_29990</name>
</gene>
<evidence type="ECO:0000256" key="1">
    <source>
        <dbReference type="SAM" id="Phobius"/>
    </source>
</evidence>
<keyword evidence="1" id="KW-0472">Membrane</keyword>
<dbReference type="EMBL" id="BAAANY010000009">
    <property type="protein sequence ID" value="GAA1678745.1"/>
    <property type="molecule type" value="Genomic_DNA"/>
</dbReference>
<comment type="caution">
    <text evidence="2">The sequence shown here is derived from an EMBL/GenBank/DDBJ whole genome shotgun (WGS) entry which is preliminary data.</text>
</comment>
<dbReference type="RefSeq" id="WP_344310761.1">
    <property type="nucleotide sequence ID" value="NZ_BAAANY010000009.1"/>
</dbReference>
<dbReference type="Proteomes" id="UP001500618">
    <property type="component" value="Unassembled WGS sequence"/>
</dbReference>
<dbReference type="Pfam" id="PF06197">
    <property type="entry name" value="DUF998"/>
    <property type="match status" value="1"/>
</dbReference>
<feature type="transmembrane region" description="Helical" evidence="1">
    <location>
        <begin position="176"/>
        <end position="195"/>
    </location>
</feature>
<protein>
    <recommendedName>
        <fullName evidence="4">DUF998 domain-containing protein</fullName>
    </recommendedName>
</protein>
<keyword evidence="1" id="KW-0812">Transmembrane</keyword>
<reference evidence="2 3" key="1">
    <citation type="journal article" date="2019" name="Int. J. Syst. Evol. Microbiol.">
        <title>The Global Catalogue of Microorganisms (GCM) 10K type strain sequencing project: providing services to taxonomists for standard genome sequencing and annotation.</title>
        <authorList>
            <consortium name="The Broad Institute Genomics Platform"/>
            <consortium name="The Broad Institute Genome Sequencing Center for Infectious Disease"/>
            <person name="Wu L."/>
            <person name="Ma J."/>
        </authorList>
    </citation>
    <scope>NUCLEOTIDE SEQUENCE [LARGE SCALE GENOMIC DNA]</scope>
    <source>
        <strain evidence="2 3">JCM 14718</strain>
    </source>
</reference>
<feature type="transmembrane region" description="Helical" evidence="1">
    <location>
        <begin position="215"/>
        <end position="239"/>
    </location>
</feature>
<keyword evidence="1" id="KW-1133">Transmembrane helix</keyword>
<accession>A0ABN2GY35</accession>
<feature type="transmembrane region" description="Helical" evidence="1">
    <location>
        <begin position="71"/>
        <end position="95"/>
    </location>
</feature>
<evidence type="ECO:0000313" key="2">
    <source>
        <dbReference type="EMBL" id="GAA1678745.1"/>
    </source>
</evidence>
<proteinExistence type="predicted"/>